<sequence>MPSTNGTKQCRHLGQTDLMREQAGRLYATYPPNEKPSPAHIFSSLWRTTIATSLPPPGFPLFPATQNLFLELRMVLALQFALYSNEQKRGARTFGI</sequence>
<protein>
    <submittedName>
        <fullName evidence="1">Uncharacterized protein</fullName>
    </submittedName>
</protein>
<dbReference type="EMBL" id="JACIIJ010000019">
    <property type="protein sequence ID" value="MBB6225015.1"/>
    <property type="molecule type" value="Genomic_DNA"/>
</dbReference>
<name>A0A7W9ZZ03_RHILE</name>
<gene>
    <name evidence="1" type="ORF">GGE66_006038</name>
</gene>
<comment type="caution">
    <text evidence="1">The sequence shown here is derived from an EMBL/GenBank/DDBJ whole genome shotgun (WGS) entry which is preliminary data.</text>
</comment>
<reference evidence="1 2" key="1">
    <citation type="submission" date="2020-08" db="EMBL/GenBank/DDBJ databases">
        <title>Genomic Encyclopedia of Type Strains, Phase IV (KMG-V): Genome sequencing to study the core and pangenomes of soil and plant-associated prokaryotes.</title>
        <authorList>
            <person name="Whitman W."/>
        </authorList>
    </citation>
    <scope>NUCLEOTIDE SEQUENCE [LARGE SCALE GENOMIC DNA]</scope>
    <source>
        <strain evidence="1 2">SEMIA 4011</strain>
    </source>
</reference>
<organism evidence="1 2">
    <name type="scientific">Rhizobium leguminosarum</name>
    <dbReference type="NCBI Taxonomy" id="384"/>
    <lineage>
        <taxon>Bacteria</taxon>
        <taxon>Pseudomonadati</taxon>
        <taxon>Pseudomonadota</taxon>
        <taxon>Alphaproteobacteria</taxon>
        <taxon>Hyphomicrobiales</taxon>
        <taxon>Rhizobiaceae</taxon>
        <taxon>Rhizobium/Agrobacterium group</taxon>
        <taxon>Rhizobium</taxon>
    </lineage>
</organism>
<dbReference type="RefSeq" id="WP_184697599.1">
    <property type="nucleotide sequence ID" value="NZ_JACIIJ010000019.1"/>
</dbReference>
<evidence type="ECO:0000313" key="1">
    <source>
        <dbReference type="EMBL" id="MBB6225015.1"/>
    </source>
</evidence>
<proteinExistence type="predicted"/>
<dbReference type="Proteomes" id="UP000517187">
    <property type="component" value="Unassembled WGS sequence"/>
</dbReference>
<evidence type="ECO:0000313" key="2">
    <source>
        <dbReference type="Proteomes" id="UP000517187"/>
    </source>
</evidence>
<dbReference type="AlphaFoldDB" id="A0A7W9ZZ03"/>
<accession>A0A7W9ZZ03</accession>